<evidence type="ECO:0000256" key="1">
    <source>
        <dbReference type="SAM" id="MobiDB-lite"/>
    </source>
</evidence>
<keyword evidence="4" id="KW-1185">Reference proteome</keyword>
<feature type="domain" description="DUF927" evidence="2">
    <location>
        <begin position="127"/>
        <end position="386"/>
    </location>
</feature>
<feature type="region of interest" description="Disordered" evidence="1">
    <location>
        <begin position="43"/>
        <end position="73"/>
    </location>
</feature>
<dbReference type="Pfam" id="PF06048">
    <property type="entry name" value="DUF927"/>
    <property type="match status" value="1"/>
</dbReference>
<reference evidence="3 4" key="1">
    <citation type="submission" date="2019-03" db="EMBL/GenBank/DDBJ databases">
        <authorList>
            <person name="Li J."/>
        </authorList>
    </citation>
    <scope>NUCLEOTIDE SEQUENCE [LARGE SCALE GENOMIC DNA]</scope>
    <source>
        <strain evidence="3 4">3058</strain>
    </source>
</reference>
<dbReference type="InterPro" id="IPR009270">
    <property type="entry name" value="DUF927"/>
</dbReference>
<accession>A0A4Z1CSU4</accession>
<dbReference type="RefSeq" id="WP_135815993.1">
    <property type="nucleotide sequence ID" value="NZ_SRPG01000004.1"/>
</dbReference>
<organism evidence="3 4">
    <name type="scientific">Paracoccus liaowanqingii</name>
    <dbReference type="NCBI Taxonomy" id="2560053"/>
    <lineage>
        <taxon>Bacteria</taxon>
        <taxon>Pseudomonadati</taxon>
        <taxon>Pseudomonadota</taxon>
        <taxon>Alphaproteobacteria</taxon>
        <taxon>Rhodobacterales</taxon>
        <taxon>Paracoccaceae</taxon>
        <taxon>Paracoccus</taxon>
    </lineage>
</organism>
<feature type="compositionally biased region" description="Low complexity" evidence="1">
    <location>
        <begin position="56"/>
        <end position="69"/>
    </location>
</feature>
<comment type="caution">
    <text evidence="3">The sequence shown here is derived from an EMBL/GenBank/DDBJ whole genome shotgun (WGS) entry which is preliminary data.</text>
</comment>
<proteinExistence type="predicted"/>
<protein>
    <submittedName>
        <fullName evidence="3">DUF927 domain-containing protein</fullName>
    </submittedName>
</protein>
<gene>
    <name evidence="3" type="ORF">E4L95_01005</name>
</gene>
<evidence type="ECO:0000259" key="2">
    <source>
        <dbReference type="Pfam" id="PF06048"/>
    </source>
</evidence>
<dbReference type="AlphaFoldDB" id="A0A4Z1CSU4"/>
<dbReference type="Proteomes" id="UP000297972">
    <property type="component" value="Unassembled WGS sequence"/>
</dbReference>
<sequence length="666" mass="71270">MNANSQIRGLSQDEVDELLADLPLQRKEVEPAQVVDDLDKIVASDEDTTPEVNKLGPTGTSGTTGPAGPVKQGTAAVPAVSLDPVEDAKPSEVSDTLAPAATSGDLSTPCLPSGYACFADGIYEMPANESAEPIFICTPLRVDAMFADQECRGWGRLVSVQAADGRWHEVPVASAELQRRPGEVVATLVDHGLELAGDRKSKDRLLDLLKNWRPNERLQTVRHNGWSGNDCRTFILGREVLGDASVLPLVPWSAHVTGLACEGSVEDWKASVGVKCHENPLMILVASLAFSGPLLAPLGLAGGGLHFRGASSSGKTTLLNLAASVWGNQHLISQWRATSNGLEAIAWARNDMLLALDEIAEIPARDLHNAIYMLANGTGKTRMTKDVTLAHQAHWRLALISSGEISVEEKLREARVGAMAGHEVRLIDIEADSRAYGAFDHLHGATNAAAFAEAVQGAVRGNHGAVGRQFVKTLIGLSRGGELAKLPDFANKHAARWLANLPSAPDGQISRVAKRFSLIALAGDLATQTGLTGWGKGEAVNVAEQAFIDWYDRRYGARREAARALVKSMQDFLCANDSALVQVGTSKLGDEPVGWRDGGRVYLTSTTWAKLYPGDAGTRAAKAFLDMQLLLGGEDGRHMRKAPRAIPNRPRVYTLNADAVTAFRAD</sequence>
<evidence type="ECO:0000313" key="4">
    <source>
        <dbReference type="Proteomes" id="UP000297972"/>
    </source>
</evidence>
<evidence type="ECO:0000313" key="3">
    <source>
        <dbReference type="EMBL" id="TGN68562.1"/>
    </source>
</evidence>
<dbReference type="EMBL" id="SRPG01000004">
    <property type="protein sequence ID" value="TGN68562.1"/>
    <property type="molecule type" value="Genomic_DNA"/>
</dbReference>
<dbReference type="OrthoDB" id="784829at2"/>
<name>A0A4Z1CSU4_9RHOB</name>